<dbReference type="PRINTS" id="PR00455">
    <property type="entry name" value="HTHTETR"/>
</dbReference>
<dbReference type="Proteomes" id="UP001317870">
    <property type="component" value="Chromosome"/>
</dbReference>
<evidence type="ECO:0000256" key="1">
    <source>
        <dbReference type="ARBA" id="ARBA00023125"/>
    </source>
</evidence>
<sequence>MKLNQPGKTLRRVRYTAKVAEVTSPAAQRASRGRIDKRQAILDAAFVVFARRGYAQACVQEIAEEAGVAKPTIYNHLNDKETLFRHALTAAGDAVLAENLSVVDRLRNPGSDLRATLADVAYRLIRACCAERSRSLRWLTYGQVAQFPDLIDIVVGRTSDQLAEALADRLARLSLSGRLRACDPATAAEQFLVLITGPMEGRSRLGTRKVSTAEMHAVATAAVDTFLRAYEAPETG</sequence>
<name>A0ABN6U574_9NOCA</name>
<reference evidence="4 5" key="1">
    <citation type="submission" date="2022-11" db="EMBL/GenBank/DDBJ databases">
        <title>Genome Sequencing of Nocardia sp. ON39_IFM12276 and assembly.</title>
        <authorList>
            <person name="Shimojima M."/>
            <person name="Toyokawa M."/>
            <person name="Uesaka K."/>
        </authorList>
    </citation>
    <scope>NUCLEOTIDE SEQUENCE [LARGE SCALE GENOMIC DNA]</scope>
    <source>
        <strain evidence="4 5">IFM 12276</strain>
    </source>
</reference>
<dbReference type="InterPro" id="IPR050109">
    <property type="entry name" value="HTH-type_TetR-like_transc_reg"/>
</dbReference>
<dbReference type="Pfam" id="PF00440">
    <property type="entry name" value="TetR_N"/>
    <property type="match status" value="1"/>
</dbReference>
<feature type="DNA-binding region" description="H-T-H motif" evidence="2">
    <location>
        <begin position="58"/>
        <end position="77"/>
    </location>
</feature>
<dbReference type="Pfam" id="PF14246">
    <property type="entry name" value="TetR_C_7"/>
    <property type="match status" value="1"/>
</dbReference>
<dbReference type="InterPro" id="IPR001647">
    <property type="entry name" value="HTH_TetR"/>
</dbReference>
<dbReference type="InterPro" id="IPR009057">
    <property type="entry name" value="Homeodomain-like_sf"/>
</dbReference>
<evidence type="ECO:0000256" key="2">
    <source>
        <dbReference type="PROSITE-ProRule" id="PRU00335"/>
    </source>
</evidence>
<organism evidence="4 5">
    <name type="scientific">Nocardia sputorum</name>
    <dbReference type="NCBI Taxonomy" id="2984338"/>
    <lineage>
        <taxon>Bacteria</taxon>
        <taxon>Bacillati</taxon>
        <taxon>Actinomycetota</taxon>
        <taxon>Actinomycetes</taxon>
        <taxon>Mycobacteriales</taxon>
        <taxon>Nocardiaceae</taxon>
        <taxon>Nocardia</taxon>
    </lineage>
</organism>
<dbReference type="PROSITE" id="PS50977">
    <property type="entry name" value="HTH_TETR_2"/>
    <property type="match status" value="1"/>
</dbReference>
<dbReference type="Gene3D" id="1.10.10.60">
    <property type="entry name" value="Homeodomain-like"/>
    <property type="match status" value="1"/>
</dbReference>
<gene>
    <name evidence="4" type="ORF">IFM12276_34370</name>
</gene>
<keyword evidence="1 2" id="KW-0238">DNA-binding</keyword>
<proteinExistence type="predicted"/>
<evidence type="ECO:0000313" key="4">
    <source>
        <dbReference type="EMBL" id="BDU00409.1"/>
    </source>
</evidence>
<dbReference type="InterPro" id="IPR036271">
    <property type="entry name" value="Tet_transcr_reg_TetR-rel_C_sf"/>
</dbReference>
<evidence type="ECO:0000259" key="3">
    <source>
        <dbReference type="PROSITE" id="PS50977"/>
    </source>
</evidence>
<dbReference type="InterPro" id="IPR039536">
    <property type="entry name" value="TetR_C_Proteobacteria"/>
</dbReference>
<dbReference type="PANTHER" id="PTHR30055">
    <property type="entry name" value="HTH-TYPE TRANSCRIPTIONAL REGULATOR RUTR"/>
    <property type="match status" value="1"/>
</dbReference>
<evidence type="ECO:0000313" key="5">
    <source>
        <dbReference type="Proteomes" id="UP001317870"/>
    </source>
</evidence>
<accession>A0ABN6U574</accession>
<feature type="domain" description="HTH tetR-type" evidence="3">
    <location>
        <begin position="35"/>
        <end position="95"/>
    </location>
</feature>
<keyword evidence="5" id="KW-1185">Reference proteome</keyword>
<dbReference type="Gene3D" id="1.10.357.10">
    <property type="entry name" value="Tetracycline Repressor, domain 2"/>
    <property type="match status" value="1"/>
</dbReference>
<dbReference type="PANTHER" id="PTHR30055:SF146">
    <property type="entry name" value="HTH-TYPE TRANSCRIPTIONAL DUAL REGULATOR CECR"/>
    <property type="match status" value="1"/>
</dbReference>
<dbReference type="EMBL" id="AP026978">
    <property type="protein sequence ID" value="BDU00409.1"/>
    <property type="molecule type" value="Genomic_DNA"/>
</dbReference>
<protein>
    <submittedName>
        <fullName evidence="4">Transcriptional regulator</fullName>
    </submittedName>
</protein>
<dbReference type="SUPFAM" id="SSF48498">
    <property type="entry name" value="Tetracyclin repressor-like, C-terminal domain"/>
    <property type="match status" value="1"/>
</dbReference>
<dbReference type="SUPFAM" id="SSF46689">
    <property type="entry name" value="Homeodomain-like"/>
    <property type="match status" value="1"/>
</dbReference>